<dbReference type="STRING" id="1051890.A0A3N4LKU5"/>
<reference evidence="4 5" key="1">
    <citation type="journal article" date="2018" name="Nat. Ecol. Evol.">
        <title>Pezizomycetes genomes reveal the molecular basis of ectomycorrhizal truffle lifestyle.</title>
        <authorList>
            <person name="Murat C."/>
            <person name="Payen T."/>
            <person name="Noel B."/>
            <person name="Kuo A."/>
            <person name="Morin E."/>
            <person name="Chen J."/>
            <person name="Kohler A."/>
            <person name="Krizsan K."/>
            <person name="Balestrini R."/>
            <person name="Da Silva C."/>
            <person name="Montanini B."/>
            <person name="Hainaut M."/>
            <person name="Levati E."/>
            <person name="Barry K.W."/>
            <person name="Belfiori B."/>
            <person name="Cichocki N."/>
            <person name="Clum A."/>
            <person name="Dockter R.B."/>
            <person name="Fauchery L."/>
            <person name="Guy J."/>
            <person name="Iotti M."/>
            <person name="Le Tacon F."/>
            <person name="Lindquist E.A."/>
            <person name="Lipzen A."/>
            <person name="Malagnac F."/>
            <person name="Mello A."/>
            <person name="Molinier V."/>
            <person name="Miyauchi S."/>
            <person name="Poulain J."/>
            <person name="Riccioni C."/>
            <person name="Rubini A."/>
            <person name="Sitrit Y."/>
            <person name="Splivallo R."/>
            <person name="Traeger S."/>
            <person name="Wang M."/>
            <person name="Zifcakova L."/>
            <person name="Wipf D."/>
            <person name="Zambonelli A."/>
            <person name="Paolocci F."/>
            <person name="Nowrousian M."/>
            <person name="Ottonello S."/>
            <person name="Baldrian P."/>
            <person name="Spatafora J.W."/>
            <person name="Henrissat B."/>
            <person name="Nagy L.G."/>
            <person name="Aury J.M."/>
            <person name="Wincker P."/>
            <person name="Grigoriev I.V."/>
            <person name="Bonfante P."/>
            <person name="Martin F.M."/>
        </authorList>
    </citation>
    <scope>NUCLEOTIDE SEQUENCE [LARGE SCALE GENOMIC DNA]</scope>
    <source>
        <strain evidence="4 5">ATCC MYA-4762</strain>
    </source>
</reference>
<keyword evidence="2" id="KW-0812">Transmembrane</keyword>
<evidence type="ECO:0000256" key="1">
    <source>
        <dbReference type="SAM" id="Coils"/>
    </source>
</evidence>
<sequence length="258" mass="28703">MLSNRIQGLLTLLAVAIAIVSWSASANANRAIDPPEHHAASAQTCPVFGPGSSRDINVEIQNIHFGLALMKMNVTMIQGGYPSDQSSIVRIPSFDTQAERLEHTEQTLDKMEGGLSEILQKWQNQIEVSLVNAAERLHALESSNQTVNNKLQTLQSNLDDKSRCCRQDGEGSEGKVGVEEGRKGSIELKGKDLTATVSGVPVLGFIIGLWATVLSYFLYTNEWLARRERRWRLRDERRKKVESKETQVEDGRLRCGVM</sequence>
<proteinExistence type="predicted"/>
<dbReference type="EMBL" id="ML121547">
    <property type="protein sequence ID" value="RPB23396.1"/>
    <property type="molecule type" value="Genomic_DNA"/>
</dbReference>
<dbReference type="InParanoid" id="A0A3N4LKU5"/>
<keyword evidence="3" id="KW-0732">Signal</keyword>
<keyword evidence="5" id="KW-1185">Reference proteome</keyword>
<keyword evidence="2" id="KW-1133">Transmembrane helix</keyword>
<protein>
    <submittedName>
        <fullName evidence="4">Uncharacterized protein</fullName>
    </submittedName>
</protein>
<keyword evidence="1" id="KW-0175">Coiled coil</keyword>
<feature type="coiled-coil region" evidence="1">
    <location>
        <begin position="130"/>
        <end position="157"/>
    </location>
</feature>
<keyword evidence="2" id="KW-0472">Membrane</keyword>
<gene>
    <name evidence="4" type="ORF">L211DRAFT_883136</name>
</gene>
<organism evidence="4 5">
    <name type="scientific">Terfezia boudieri ATCC MYA-4762</name>
    <dbReference type="NCBI Taxonomy" id="1051890"/>
    <lineage>
        <taxon>Eukaryota</taxon>
        <taxon>Fungi</taxon>
        <taxon>Dikarya</taxon>
        <taxon>Ascomycota</taxon>
        <taxon>Pezizomycotina</taxon>
        <taxon>Pezizomycetes</taxon>
        <taxon>Pezizales</taxon>
        <taxon>Pezizaceae</taxon>
        <taxon>Terfezia</taxon>
    </lineage>
</organism>
<feature type="signal peptide" evidence="3">
    <location>
        <begin position="1"/>
        <end position="28"/>
    </location>
</feature>
<evidence type="ECO:0000313" key="4">
    <source>
        <dbReference type="EMBL" id="RPB23396.1"/>
    </source>
</evidence>
<dbReference type="AlphaFoldDB" id="A0A3N4LKU5"/>
<evidence type="ECO:0000256" key="3">
    <source>
        <dbReference type="SAM" id="SignalP"/>
    </source>
</evidence>
<accession>A0A3N4LKU5</accession>
<feature type="transmembrane region" description="Helical" evidence="2">
    <location>
        <begin position="199"/>
        <end position="219"/>
    </location>
</feature>
<evidence type="ECO:0000313" key="5">
    <source>
        <dbReference type="Proteomes" id="UP000267821"/>
    </source>
</evidence>
<dbReference type="Proteomes" id="UP000267821">
    <property type="component" value="Unassembled WGS sequence"/>
</dbReference>
<name>A0A3N4LKU5_9PEZI</name>
<feature type="chain" id="PRO_5018217012" evidence="3">
    <location>
        <begin position="29"/>
        <end position="258"/>
    </location>
</feature>
<evidence type="ECO:0000256" key="2">
    <source>
        <dbReference type="SAM" id="Phobius"/>
    </source>
</evidence>